<evidence type="ECO:0000313" key="9">
    <source>
        <dbReference type="Proteomes" id="UP000286921"/>
    </source>
</evidence>
<name>A0A401KLD2_ASPAW</name>
<dbReference type="STRING" id="105351.A0A401KLD2"/>
<reference evidence="8 9" key="1">
    <citation type="submission" date="2016-09" db="EMBL/GenBank/DDBJ databases">
        <title>Aspergillus awamori IFM 58123T.</title>
        <authorList>
            <person name="Kusuya Y."/>
            <person name="Shimizu M."/>
            <person name="Takahashi H."/>
            <person name="Yaguchi T."/>
        </authorList>
    </citation>
    <scope>NUCLEOTIDE SEQUENCE [LARGE SCALE GENOMIC DNA]</scope>
    <source>
        <strain evidence="8 9">IFM 58123</strain>
    </source>
</reference>
<keyword evidence="2" id="KW-0479">Metal-binding</keyword>
<dbReference type="GO" id="GO:0006351">
    <property type="term" value="P:DNA-templated transcription"/>
    <property type="evidence" value="ECO:0007669"/>
    <property type="project" value="InterPro"/>
</dbReference>
<gene>
    <name evidence="8" type="ORF">AAWM_02884</name>
</gene>
<protein>
    <submittedName>
        <fullName evidence="8">Uncharacterized transcriptional regulatory protein C1F7.11c</fullName>
    </submittedName>
</protein>
<dbReference type="Pfam" id="PF00172">
    <property type="entry name" value="Zn_clus"/>
    <property type="match status" value="1"/>
</dbReference>
<dbReference type="Gene3D" id="4.10.240.10">
    <property type="entry name" value="Zn(2)-C6 fungal-type DNA-binding domain"/>
    <property type="match status" value="1"/>
</dbReference>
<dbReference type="InterPro" id="IPR036864">
    <property type="entry name" value="Zn2-C6_fun-type_DNA-bd_sf"/>
</dbReference>
<dbReference type="GO" id="GO:0003677">
    <property type="term" value="F:DNA binding"/>
    <property type="evidence" value="ECO:0007669"/>
    <property type="project" value="UniProtKB-KW"/>
</dbReference>
<dbReference type="InterPro" id="IPR007219">
    <property type="entry name" value="XnlR_reg_dom"/>
</dbReference>
<dbReference type="SUPFAM" id="SSF57701">
    <property type="entry name" value="Zn2/Cys6 DNA-binding domain"/>
    <property type="match status" value="1"/>
</dbReference>
<evidence type="ECO:0000256" key="1">
    <source>
        <dbReference type="ARBA" id="ARBA00004123"/>
    </source>
</evidence>
<comment type="subcellular location">
    <subcellularLocation>
        <location evidence="1">Nucleus</location>
    </subcellularLocation>
</comment>
<dbReference type="InterPro" id="IPR001138">
    <property type="entry name" value="Zn2Cys6_DnaBD"/>
</dbReference>
<dbReference type="CDD" id="cd00067">
    <property type="entry name" value="GAL4"/>
    <property type="match status" value="1"/>
</dbReference>
<keyword evidence="5" id="KW-0804">Transcription</keyword>
<evidence type="ECO:0000256" key="6">
    <source>
        <dbReference type="ARBA" id="ARBA00023242"/>
    </source>
</evidence>
<keyword evidence="4" id="KW-0238">DNA-binding</keyword>
<dbReference type="InterPro" id="IPR050613">
    <property type="entry name" value="Sec_Metabolite_Reg"/>
</dbReference>
<organism evidence="8 9">
    <name type="scientific">Aspergillus awamori</name>
    <name type="common">Black koji mold</name>
    <dbReference type="NCBI Taxonomy" id="105351"/>
    <lineage>
        <taxon>Eukaryota</taxon>
        <taxon>Fungi</taxon>
        <taxon>Dikarya</taxon>
        <taxon>Ascomycota</taxon>
        <taxon>Pezizomycotina</taxon>
        <taxon>Eurotiomycetes</taxon>
        <taxon>Eurotiomycetidae</taxon>
        <taxon>Eurotiales</taxon>
        <taxon>Aspergillaceae</taxon>
        <taxon>Aspergillus</taxon>
    </lineage>
</organism>
<dbReference type="PROSITE" id="PS50048">
    <property type="entry name" value="ZN2_CY6_FUNGAL_2"/>
    <property type="match status" value="1"/>
</dbReference>
<evidence type="ECO:0000256" key="3">
    <source>
        <dbReference type="ARBA" id="ARBA00023015"/>
    </source>
</evidence>
<dbReference type="PANTHER" id="PTHR31001">
    <property type="entry name" value="UNCHARACTERIZED TRANSCRIPTIONAL REGULATORY PROTEIN"/>
    <property type="match status" value="1"/>
</dbReference>
<evidence type="ECO:0000256" key="4">
    <source>
        <dbReference type="ARBA" id="ARBA00023125"/>
    </source>
</evidence>
<keyword evidence="3" id="KW-0805">Transcription regulation</keyword>
<evidence type="ECO:0000256" key="5">
    <source>
        <dbReference type="ARBA" id="ARBA00023163"/>
    </source>
</evidence>
<dbReference type="CDD" id="cd12148">
    <property type="entry name" value="fungal_TF_MHR"/>
    <property type="match status" value="1"/>
</dbReference>
<dbReference type="GO" id="GO:0008270">
    <property type="term" value="F:zinc ion binding"/>
    <property type="evidence" value="ECO:0007669"/>
    <property type="project" value="InterPro"/>
</dbReference>
<accession>A0A401KLD2</accession>
<evidence type="ECO:0000259" key="7">
    <source>
        <dbReference type="PROSITE" id="PS50048"/>
    </source>
</evidence>
<dbReference type="PANTHER" id="PTHR31001:SF45">
    <property type="entry name" value="ZN(II)2CYS6 TRANSCRIPTION FACTOR (EUROFUNG)"/>
    <property type="match status" value="1"/>
</dbReference>
<dbReference type="Pfam" id="PF04082">
    <property type="entry name" value="Fungal_trans"/>
    <property type="match status" value="1"/>
</dbReference>
<dbReference type="GO" id="GO:0000981">
    <property type="term" value="F:DNA-binding transcription factor activity, RNA polymerase II-specific"/>
    <property type="evidence" value="ECO:0007669"/>
    <property type="project" value="InterPro"/>
</dbReference>
<sequence length="754" mass="85692">MQDATENSSGDRIARALSRGPFKRPKQPPALHLPPSLIILAPSHRITLSMSSDPSAISPRLLACVRCQQRKVRCDHKSPCGNCAASDTQCIPATLTPRRRRFQERVLLDRLRHYEVLLRRHNIDFEPLHPQTKEEPVVANISGDCERFKTARGQTPVQSEAVDLWQAISRVTLEPEDNDGDRQDVQDDEVTNAWDHHVDPSEENDHTTDDLLFGQPQANVNLLALHPQQAQIFRLWQTYLENVNPLLKVTHTLTLQPRIVDAVSDLGNIHPTLEALMFSIYCIAVMSLADHECHQLLKSSKEDLLARYRLGCRQLLIKCRPWHCTNVDGLTAVYLYLVSILPQTDPRSLSSMLAATLRIAQRMGLHNESTYTRYTAVEAEMRRRLWWSLVVFDHRMCEMSDYRITTLTPTWDCRIPSNANDFEIRPDTNSSPTNNEKPTEALFTVVRSALADLIRHTNFHINFVNPVLAAVAKAKDPRHISASADNEVSPIQKTIEEKYLAFCDPADPLHYMTIWTTRGYLARNRLLEYYARHSTSPATQQTDAQRYAALSYALEMLECDTKLRVSPLTSRYRWFVDFHVPALAYIHVLNHVKKRPTERHTGKAWQAMSENYEARAMHPKSSGQSAFTVFARVVLQAWGAREIFIRQRGMPVETPWIVLDIRQKVGQTSSDSSMISSCNRGVPPHSGIASTAIPAQMNFTSHGTDGQVFPGPDIGPNIFPDATATPDMDIDTDQFWTAIDWRLIHTQAWWNTNL</sequence>
<evidence type="ECO:0000313" key="8">
    <source>
        <dbReference type="EMBL" id="GCB19999.1"/>
    </source>
</evidence>
<keyword evidence="9" id="KW-1185">Reference proteome</keyword>
<dbReference type="GO" id="GO:0005634">
    <property type="term" value="C:nucleus"/>
    <property type="evidence" value="ECO:0007669"/>
    <property type="project" value="UniProtKB-SubCell"/>
</dbReference>
<feature type="domain" description="Zn(2)-C6 fungal-type" evidence="7">
    <location>
        <begin position="63"/>
        <end position="90"/>
    </location>
</feature>
<dbReference type="Proteomes" id="UP000286921">
    <property type="component" value="Unassembled WGS sequence"/>
</dbReference>
<dbReference type="SMART" id="SM00906">
    <property type="entry name" value="Fungal_trans"/>
    <property type="match status" value="1"/>
</dbReference>
<proteinExistence type="predicted"/>
<dbReference type="AlphaFoldDB" id="A0A401KLD2"/>
<comment type="caution">
    <text evidence="8">The sequence shown here is derived from an EMBL/GenBank/DDBJ whole genome shotgun (WGS) entry which is preliminary data.</text>
</comment>
<evidence type="ECO:0000256" key="2">
    <source>
        <dbReference type="ARBA" id="ARBA00022723"/>
    </source>
</evidence>
<keyword evidence="6" id="KW-0539">Nucleus</keyword>
<dbReference type="SMART" id="SM00066">
    <property type="entry name" value="GAL4"/>
    <property type="match status" value="1"/>
</dbReference>
<dbReference type="EMBL" id="BDHI01000002">
    <property type="protein sequence ID" value="GCB19999.1"/>
    <property type="molecule type" value="Genomic_DNA"/>
</dbReference>